<gene>
    <name evidence="8" type="primary">pth</name>
    <name evidence="9" type="ORF">EAS64_15395</name>
</gene>
<dbReference type="RefSeq" id="WP_145853708.1">
    <property type="nucleotide sequence ID" value="NZ_RPFW01000003.1"/>
</dbReference>
<feature type="binding site" evidence="8">
    <location>
        <position position="18"/>
    </location>
    <ligand>
        <name>tRNA</name>
        <dbReference type="ChEBI" id="CHEBI:17843"/>
    </ligand>
</feature>
<keyword evidence="2 8" id="KW-0820">tRNA-binding</keyword>
<keyword evidence="3 8" id="KW-0378">Hydrolase</keyword>
<comment type="subcellular location">
    <subcellularLocation>
        <location evidence="8">Cytoplasm</location>
    </subcellularLocation>
</comment>
<dbReference type="GO" id="GO:0006515">
    <property type="term" value="P:protein quality control for misfolded or incompletely synthesized proteins"/>
    <property type="evidence" value="ECO:0007669"/>
    <property type="project" value="UniProtKB-UniRule"/>
</dbReference>
<sequence length="193" mass="20946">MADERWIIVGLGNPGPEYAGNRHNAGAMVLALLAERMGARFKAHRTRNDIVEGRLAGQPVTLARPHSYMNLSGGPVNALLGFYKVPPERVVVIHDELDISFGAVRLKLGGGDNGHNGLRSITSALGTRDYYRVRFGIGRPPGRMDAAAFVLKDFSAAERKELPFAIDRCADATEALLTKGLIEAQNQFHTDPA</sequence>
<name>A0A6P2BYQ9_9ACTN</name>
<evidence type="ECO:0000256" key="2">
    <source>
        <dbReference type="ARBA" id="ARBA00022555"/>
    </source>
</evidence>
<accession>A0A6P2BYQ9</accession>
<feature type="active site" description="Proton acceptor" evidence="8">
    <location>
        <position position="23"/>
    </location>
</feature>
<feature type="binding site" evidence="8">
    <location>
        <position position="70"/>
    </location>
    <ligand>
        <name>tRNA</name>
        <dbReference type="ChEBI" id="CHEBI:17843"/>
    </ligand>
</feature>
<evidence type="ECO:0000313" key="10">
    <source>
        <dbReference type="Proteomes" id="UP000460272"/>
    </source>
</evidence>
<dbReference type="AlphaFoldDB" id="A0A6P2BYQ9"/>
<dbReference type="FunFam" id="3.40.50.1470:FF:000001">
    <property type="entry name" value="Peptidyl-tRNA hydrolase"/>
    <property type="match status" value="1"/>
</dbReference>
<dbReference type="OrthoDB" id="9800507at2"/>
<dbReference type="GO" id="GO:0004045">
    <property type="term" value="F:peptidyl-tRNA hydrolase activity"/>
    <property type="evidence" value="ECO:0007669"/>
    <property type="project" value="UniProtKB-UniRule"/>
</dbReference>
<dbReference type="GO" id="GO:0005737">
    <property type="term" value="C:cytoplasm"/>
    <property type="evidence" value="ECO:0007669"/>
    <property type="project" value="UniProtKB-SubCell"/>
</dbReference>
<dbReference type="GO" id="GO:0000049">
    <property type="term" value="F:tRNA binding"/>
    <property type="evidence" value="ECO:0007669"/>
    <property type="project" value="UniProtKB-UniRule"/>
</dbReference>
<evidence type="ECO:0000256" key="8">
    <source>
        <dbReference type="HAMAP-Rule" id="MF_00083"/>
    </source>
</evidence>
<evidence type="ECO:0000256" key="5">
    <source>
        <dbReference type="ARBA" id="ARBA00038063"/>
    </source>
</evidence>
<keyword evidence="4 8" id="KW-0694">RNA-binding</keyword>
<evidence type="ECO:0000256" key="6">
    <source>
        <dbReference type="ARBA" id="ARBA00048707"/>
    </source>
</evidence>
<evidence type="ECO:0000256" key="1">
    <source>
        <dbReference type="ARBA" id="ARBA00013260"/>
    </source>
</evidence>
<protein>
    <recommendedName>
        <fullName evidence="7 8">Peptidyl-tRNA hydrolase</fullName>
        <shortName evidence="8">Pth</shortName>
        <ecNumber evidence="1 8">3.1.1.29</ecNumber>
    </recommendedName>
</protein>
<evidence type="ECO:0000256" key="4">
    <source>
        <dbReference type="ARBA" id="ARBA00022884"/>
    </source>
</evidence>
<dbReference type="Pfam" id="PF01195">
    <property type="entry name" value="Pept_tRNA_hydro"/>
    <property type="match status" value="1"/>
</dbReference>
<comment type="function">
    <text evidence="8">Hydrolyzes ribosome-free peptidyl-tRNAs (with 1 or more amino acids incorporated), which drop off the ribosome during protein synthesis, or as a result of ribosome stalling.</text>
</comment>
<dbReference type="InterPro" id="IPR018171">
    <property type="entry name" value="Pept_tRNA_hydro_CS"/>
</dbReference>
<evidence type="ECO:0000256" key="3">
    <source>
        <dbReference type="ARBA" id="ARBA00022801"/>
    </source>
</evidence>
<organism evidence="9 10">
    <name type="scientific">Trebonia kvetii</name>
    <dbReference type="NCBI Taxonomy" id="2480626"/>
    <lineage>
        <taxon>Bacteria</taxon>
        <taxon>Bacillati</taxon>
        <taxon>Actinomycetota</taxon>
        <taxon>Actinomycetes</taxon>
        <taxon>Streptosporangiales</taxon>
        <taxon>Treboniaceae</taxon>
        <taxon>Trebonia</taxon>
    </lineage>
</organism>
<comment type="function">
    <text evidence="8">Catalyzes the release of premature peptidyl moieties from peptidyl-tRNA molecules trapped in stalled 50S ribosomal subunits, and thus maintains levels of free tRNAs and 50S ribosomes.</text>
</comment>
<keyword evidence="8" id="KW-0963">Cytoplasm</keyword>
<dbReference type="GO" id="GO:0072344">
    <property type="term" value="P:rescue of stalled ribosome"/>
    <property type="evidence" value="ECO:0007669"/>
    <property type="project" value="UniProtKB-UniRule"/>
</dbReference>
<dbReference type="EMBL" id="RPFW01000003">
    <property type="protein sequence ID" value="TVZ03837.1"/>
    <property type="molecule type" value="Genomic_DNA"/>
</dbReference>
<comment type="caution">
    <text evidence="9">The sequence shown here is derived from an EMBL/GenBank/DDBJ whole genome shotgun (WGS) entry which is preliminary data.</text>
</comment>
<reference evidence="9 10" key="1">
    <citation type="submission" date="2018-11" db="EMBL/GenBank/DDBJ databases">
        <title>Trebonia kvetii gen.nov., sp.nov., a novel acidophilic actinobacterium, and proposal of the new actinobacterial family Treboniaceae fam. nov.</title>
        <authorList>
            <person name="Rapoport D."/>
            <person name="Sagova-Mareckova M."/>
            <person name="Sedlacek I."/>
            <person name="Provaznik J."/>
            <person name="Kralova S."/>
            <person name="Pavlinic D."/>
            <person name="Benes V."/>
            <person name="Kopecky J."/>
        </authorList>
    </citation>
    <scope>NUCLEOTIDE SEQUENCE [LARGE SCALE GENOMIC DNA]</scope>
    <source>
        <strain evidence="9 10">15Tr583</strain>
    </source>
</reference>
<feature type="site" description="Discriminates between blocked and unblocked aminoacyl-tRNA" evidence="8">
    <location>
        <position position="13"/>
    </location>
</feature>
<dbReference type="Proteomes" id="UP000460272">
    <property type="component" value="Unassembled WGS sequence"/>
</dbReference>
<comment type="similarity">
    <text evidence="5 8">Belongs to the PTH family.</text>
</comment>
<evidence type="ECO:0000313" key="9">
    <source>
        <dbReference type="EMBL" id="TVZ03837.1"/>
    </source>
</evidence>
<dbReference type="InterPro" id="IPR001328">
    <property type="entry name" value="Pept_tRNA_hydro"/>
</dbReference>
<dbReference type="SUPFAM" id="SSF53178">
    <property type="entry name" value="Peptidyl-tRNA hydrolase-like"/>
    <property type="match status" value="1"/>
</dbReference>
<feature type="binding site" evidence="8">
    <location>
        <position position="116"/>
    </location>
    <ligand>
        <name>tRNA</name>
        <dbReference type="ChEBI" id="CHEBI:17843"/>
    </ligand>
</feature>
<dbReference type="PANTHER" id="PTHR17224">
    <property type="entry name" value="PEPTIDYL-TRNA HYDROLASE"/>
    <property type="match status" value="1"/>
</dbReference>
<keyword evidence="10" id="KW-1185">Reference proteome</keyword>
<feature type="site" description="Stabilizes the basic form of H active site to accept a proton" evidence="8">
    <location>
        <position position="95"/>
    </location>
</feature>
<dbReference type="HAMAP" id="MF_00083">
    <property type="entry name" value="Pept_tRNA_hydro_bact"/>
    <property type="match status" value="1"/>
</dbReference>
<dbReference type="InterPro" id="IPR036416">
    <property type="entry name" value="Pept_tRNA_hydro_sf"/>
</dbReference>
<comment type="subunit">
    <text evidence="8">Monomer.</text>
</comment>
<dbReference type="PANTHER" id="PTHR17224:SF1">
    <property type="entry name" value="PEPTIDYL-TRNA HYDROLASE"/>
    <property type="match status" value="1"/>
</dbReference>
<dbReference type="NCBIfam" id="TIGR00447">
    <property type="entry name" value="pth"/>
    <property type="match status" value="1"/>
</dbReference>
<dbReference type="EC" id="3.1.1.29" evidence="1 8"/>
<comment type="catalytic activity">
    <reaction evidence="6 8">
        <text>an N-acyl-L-alpha-aminoacyl-tRNA + H2O = an N-acyl-L-amino acid + a tRNA + H(+)</text>
        <dbReference type="Rhea" id="RHEA:54448"/>
        <dbReference type="Rhea" id="RHEA-COMP:10123"/>
        <dbReference type="Rhea" id="RHEA-COMP:13883"/>
        <dbReference type="ChEBI" id="CHEBI:15377"/>
        <dbReference type="ChEBI" id="CHEBI:15378"/>
        <dbReference type="ChEBI" id="CHEBI:59874"/>
        <dbReference type="ChEBI" id="CHEBI:78442"/>
        <dbReference type="ChEBI" id="CHEBI:138191"/>
        <dbReference type="EC" id="3.1.1.29"/>
    </reaction>
</comment>
<dbReference type="Gene3D" id="3.40.50.1470">
    <property type="entry name" value="Peptidyl-tRNA hydrolase"/>
    <property type="match status" value="1"/>
</dbReference>
<evidence type="ECO:0000256" key="7">
    <source>
        <dbReference type="ARBA" id="ARBA00050038"/>
    </source>
</evidence>
<feature type="binding site" evidence="8">
    <location>
        <position position="68"/>
    </location>
    <ligand>
        <name>tRNA</name>
        <dbReference type="ChEBI" id="CHEBI:17843"/>
    </ligand>
</feature>
<dbReference type="PROSITE" id="PS01196">
    <property type="entry name" value="PEPT_TRNA_HYDROL_2"/>
    <property type="match status" value="1"/>
</dbReference>
<proteinExistence type="inferred from homology"/>
<dbReference type="CDD" id="cd00462">
    <property type="entry name" value="PTH"/>
    <property type="match status" value="1"/>
</dbReference>